<reference evidence="1 2" key="1">
    <citation type="submission" date="2016-02" db="EMBL/GenBank/DDBJ databases">
        <title>Band-tailed pigeon sequencing and assembly.</title>
        <authorList>
            <person name="Soares A.E."/>
            <person name="Novak B.J."/>
            <person name="Rice E.S."/>
            <person name="O'Connell B."/>
            <person name="Chang D."/>
            <person name="Weber S."/>
            <person name="Shapiro B."/>
        </authorList>
    </citation>
    <scope>NUCLEOTIDE SEQUENCE [LARGE SCALE GENOMIC DNA]</scope>
    <source>
        <strain evidence="1">BTP2013</strain>
        <tissue evidence="1">Blood</tissue>
    </source>
</reference>
<organism evidence="1 2">
    <name type="scientific">Patagioenas fasciata monilis</name>
    <dbReference type="NCBI Taxonomy" id="372326"/>
    <lineage>
        <taxon>Eukaryota</taxon>
        <taxon>Metazoa</taxon>
        <taxon>Chordata</taxon>
        <taxon>Craniata</taxon>
        <taxon>Vertebrata</taxon>
        <taxon>Euteleostomi</taxon>
        <taxon>Archelosauria</taxon>
        <taxon>Archosauria</taxon>
        <taxon>Dinosauria</taxon>
        <taxon>Saurischia</taxon>
        <taxon>Theropoda</taxon>
        <taxon>Coelurosauria</taxon>
        <taxon>Aves</taxon>
        <taxon>Neognathae</taxon>
        <taxon>Neoaves</taxon>
        <taxon>Columbimorphae</taxon>
        <taxon>Columbiformes</taxon>
        <taxon>Columbidae</taxon>
        <taxon>Patagioenas</taxon>
    </lineage>
</organism>
<comment type="caution">
    <text evidence="1">The sequence shown here is derived from an EMBL/GenBank/DDBJ whole genome shotgun (WGS) entry which is preliminary data.</text>
</comment>
<protein>
    <submittedName>
        <fullName evidence="1">Uncharacterized protein</fullName>
    </submittedName>
</protein>
<accession>A0A1V4K1M9</accession>
<evidence type="ECO:0000313" key="2">
    <source>
        <dbReference type="Proteomes" id="UP000190648"/>
    </source>
</evidence>
<dbReference type="EMBL" id="LSYS01005191">
    <property type="protein sequence ID" value="OPJ78380.1"/>
    <property type="molecule type" value="Genomic_DNA"/>
</dbReference>
<gene>
    <name evidence="1" type="ORF">AV530_015315</name>
</gene>
<name>A0A1V4K1M9_PATFA</name>
<sequence length="96" mass="10507">MAQETEKTATSGAWKVHLSRCWFVLRSTPAEEQMSELEFCESLQCFEAVSSKLCVVIISHEVEPGQTTGISVVYSGAQCRNPKESTSCASCIARSN</sequence>
<dbReference type="AlphaFoldDB" id="A0A1V4K1M9"/>
<dbReference type="Proteomes" id="UP000190648">
    <property type="component" value="Unassembled WGS sequence"/>
</dbReference>
<evidence type="ECO:0000313" key="1">
    <source>
        <dbReference type="EMBL" id="OPJ78380.1"/>
    </source>
</evidence>
<proteinExistence type="predicted"/>
<keyword evidence="2" id="KW-1185">Reference proteome</keyword>